<accession>G2KQH1</accession>
<proteinExistence type="predicted"/>
<dbReference type="Proteomes" id="UP000009286">
    <property type="component" value="Chromosome"/>
</dbReference>
<dbReference type="KEGG" id="mai:MICA_773"/>
<protein>
    <submittedName>
        <fullName evidence="2">Uncharacterized protein</fullName>
    </submittedName>
</protein>
<reference evidence="2 3" key="1">
    <citation type="journal article" date="2011" name="BMC Genomics">
        <title>Genomic insights into an obligate epibiotic bacterial predator: Micavibrio aeruginosavorus ARL-13.</title>
        <authorList>
            <person name="Wang Z."/>
            <person name="Kadouri D."/>
            <person name="Wu M."/>
        </authorList>
    </citation>
    <scope>NUCLEOTIDE SEQUENCE [LARGE SCALE GENOMIC DNA]</scope>
    <source>
        <strain evidence="2 3">ARL-13</strain>
    </source>
</reference>
<evidence type="ECO:0000313" key="2">
    <source>
        <dbReference type="EMBL" id="AEP09107.1"/>
    </source>
</evidence>
<sequence>MDKDSGLRRNDENPTFVFIRGLRPRPHPNPLPKGEGAPPSPCFSFGK</sequence>
<evidence type="ECO:0000313" key="3">
    <source>
        <dbReference type="Proteomes" id="UP000009286"/>
    </source>
</evidence>
<feature type="compositionally biased region" description="Basic and acidic residues" evidence="1">
    <location>
        <begin position="1"/>
        <end position="12"/>
    </location>
</feature>
<dbReference type="EMBL" id="CP002382">
    <property type="protein sequence ID" value="AEP09107.1"/>
    <property type="molecule type" value="Genomic_DNA"/>
</dbReference>
<evidence type="ECO:0000256" key="1">
    <source>
        <dbReference type="SAM" id="MobiDB-lite"/>
    </source>
</evidence>
<gene>
    <name evidence="2" type="ordered locus">MICA_773</name>
</gene>
<name>G2KQH1_MICAA</name>
<dbReference type="AlphaFoldDB" id="G2KQH1"/>
<dbReference type="STRING" id="856793.MICA_773"/>
<dbReference type="HOGENOM" id="CLU_3170179_0_0_5"/>
<keyword evidence="3" id="KW-1185">Reference proteome</keyword>
<organism evidence="2 3">
    <name type="scientific">Micavibrio aeruginosavorus (strain ARL-13)</name>
    <dbReference type="NCBI Taxonomy" id="856793"/>
    <lineage>
        <taxon>Bacteria</taxon>
        <taxon>Pseudomonadati</taxon>
        <taxon>Bdellovibrionota</taxon>
        <taxon>Bdellovibrionia</taxon>
        <taxon>Bdellovibrionales</taxon>
        <taxon>Pseudobdellovibrionaceae</taxon>
        <taxon>Micavibrio</taxon>
    </lineage>
</organism>
<feature type="region of interest" description="Disordered" evidence="1">
    <location>
        <begin position="1"/>
        <end position="47"/>
    </location>
</feature>